<keyword evidence="1" id="KW-1133">Transmembrane helix</keyword>
<keyword evidence="1" id="KW-0472">Membrane</keyword>
<dbReference type="EMBL" id="PQXO01001012">
    <property type="protein sequence ID" value="TGO81781.1"/>
    <property type="molecule type" value="Genomic_DNA"/>
</dbReference>
<organism evidence="2 3">
    <name type="scientific">Botrytis porri</name>
    <dbReference type="NCBI Taxonomy" id="87229"/>
    <lineage>
        <taxon>Eukaryota</taxon>
        <taxon>Fungi</taxon>
        <taxon>Dikarya</taxon>
        <taxon>Ascomycota</taxon>
        <taxon>Pezizomycotina</taxon>
        <taxon>Leotiomycetes</taxon>
        <taxon>Helotiales</taxon>
        <taxon>Sclerotiniaceae</taxon>
        <taxon>Botrytis</taxon>
    </lineage>
</organism>
<gene>
    <name evidence="2" type="ORF">BPOR_1018g00010</name>
</gene>
<sequence>MSYGTFLATVATIFSVLAALFVAPFAFDRMGWRFPGAPPLPLPPPPPPPPPSPRRIPFAKDSPEMMELVQLRADARVIRRLLGVIGLGTIVQAQDRTTVPLSELLDDVKLALLRSAGD</sequence>
<keyword evidence="1" id="KW-0812">Transmembrane</keyword>
<comment type="caution">
    <text evidence="2">The sequence shown here is derived from an EMBL/GenBank/DDBJ whole genome shotgun (WGS) entry which is preliminary data.</text>
</comment>
<dbReference type="Proteomes" id="UP000297280">
    <property type="component" value="Unassembled WGS sequence"/>
</dbReference>
<reference evidence="2 3" key="1">
    <citation type="submission" date="2017-12" db="EMBL/GenBank/DDBJ databases">
        <title>Comparative genomics of Botrytis spp.</title>
        <authorList>
            <person name="Valero-Jimenez C.A."/>
            <person name="Tapia P."/>
            <person name="Veloso J."/>
            <person name="Silva-Moreno E."/>
            <person name="Staats M."/>
            <person name="Valdes J.H."/>
            <person name="Van Kan J.A.L."/>
        </authorList>
    </citation>
    <scope>NUCLEOTIDE SEQUENCE [LARGE SCALE GENOMIC DNA]</scope>
    <source>
        <strain evidence="2 3">MUCL3349</strain>
    </source>
</reference>
<protein>
    <submittedName>
        <fullName evidence="2">Uncharacterized protein</fullName>
    </submittedName>
</protein>
<feature type="transmembrane region" description="Helical" evidence="1">
    <location>
        <begin position="6"/>
        <end position="27"/>
    </location>
</feature>
<keyword evidence="3" id="KW-1185">Reference proteome</keyword>
<evidence type="ECO:0000256" key="1">
    <source>
        <dbReference type="SAM" id="Phobius"/>
    </source>
</evidence>
<proteinExistence type="predicted"/>
<evidence type="ECO:0000313" key="2">
    <source>
        <dbReference type="EMBL" id="TGO81781.1"/>
    </source>
</evidence>
<name>A0A4Z1K6M9_9HELO</name>
<evidence type="ECO:0000313" key="3">
    <source>
        <dbReference type="Proteomes" id="UP000297280"/>
    </source>
</evidence>
<dbReference type="AlphaFoldDB" id="A0A4Z1K6M9"/>
<accession>A0A4Z1K6M9</accession>